<sequence length="379" mass="44317">MFMPVVNITNYMTFRKIKEIYQKILTVFSLLIAIIGIGFLLKTIEKEELRENFDIMAFEIFDKKDLETKNYYSIIKSGDVIERGSIEKYNSHKKKIQNEYSRVIKKKGRLERRLEKIKSLGSSNKKRTNKIKKIEYRINDLSVRKDCLNLISRNLKALESSTDIFKLNELPINALSGNLTYDYKNDTVLINYISGQTYSFIHEATHAYQFYAGYIVFVKNTKLPTALDIPDEVWAYRAQYAYDPMGVKRMTSNKKINGIEDIDEDWVLNIKNLKAPKGDPRGKPYQRDYIYKEKKDINTTLGELLERNKDIAYYDKIIKLEDLLSIPSIRKLIANKPIDKSTALSKLRILFPYFDFNNKIKLKHLPNAIIGDSELIIRN</sequence>
<evidence type="ECO:0000313" key="4">
    <source>
        <dbReference type="Proteomes" id="UP000235826"/>
    </source>
</evidence>
<keyword evidence="2" id="KW-0812">Transmembrane</keyword>
<proteinExistence type="predicted"/>
<evidence type="ECO:0000256" key="1">
    <source>
        <dbReference type="SAM" id="Coils"/>
    </source>
</evidence>
<dbReference type="EMBL" id="CP025791">
    <property type="protein sequence ID" value="AUP77541.1"/>
    <property type="molecule type" value="Genomic_DNA"/>
</dbReference>
<evidence type="ECO:0000256" key="2">
    <source>
        <dbReference type="SAM" id="Phobius"/>
    </source>
</evidence>
<keyword evidence="4" id="KW-1185">Reference proteome</keyword>
<keyword evidence="1" id="KW-0175">Coiled coil</keyword>
<evidence type="ECO:0000313" key="3">
    <source>
        <dbReference type="EMBL" id="AUP77541.1"/>
    </source>
</evidence>
<keyword evidence="2" id="KW-0472">Membrane</keyword>
<organism evidence="3 4">
    <name type="scientific">Flavivirga eckloniae</name>
    <dbReference type="NCBI Taxonomy" id="1803846"/>
    <lineage>
        <taxon>Bacteria</taxon>
        <taxon>Pseudomonadati</taxon>
        <taxon>Bacteroidota</taxon>
        <taxon>Flavobacteriia</taxon>
        <taxon>Flavobacteriales</taxon>
        <taxon>Flavobacteriaceae</taxon>
        <taxon>Flavivirga</taxon>
    </lineage>
</organism>
<dbReference type="AlphaFoldDB" id="A0A2K9PKE6"/>
<name>A0A2K9PKE6_9FLAO</name>
<protein>
    <submittedName>
        <fullName evidence="3">Uncharacterized protein</fullName>
    </submittedName>
</protein>
<dbReference type="KEGG" id="fek:C1H87_01920"/>
<feature type="transmembrane region" description="Helical" evidence="2">
    <location>
        <begin position="20"/>
        <end position="41"/>
    </location>
</feature>
<accession>A0A2K9PKE6</accession>
<reference evidence="3 4" key="1">
    <citation type="submission" date="2018-01" db="EMBL/GenBank/DDBJ databases">
        <title>Complete genome sequence of Flavivirga eckloniae ECD14 isolated from seaweed Ecklonia cava.</title>
        <authorList>
            <person name="Lee J.H."/>
            <person name="Baik K.S."/>
            <person name="Seong C.N."/>
        </authorList>
    </citation>
    <scope>NUCLEOTIDE SEQUENCE [LARGE SCALE GENOMIC DNA]</scope>
    <source>
        <strain evidence="3 4">ECD14</strain>
    </source>
</reference>
<keyword evidence="2" id="KW-1133">Transmembrane helix</keyword>
<gene>
    <name evidence="3" type="ORF">C1H87_01920</name>
</gene>
<dbReference type="Proteomes" id="UP000235826">
    <property type="component" value="Chromosome"/>
</dbReference>
<feature type="coiled-coil region" evidence="1">
    <location>
        <begin position="86"/>
        <end position="113"/>
    </location>
</feature>